<organism evidence="1">
    <name type="scientific">Magallana gigas</name>
    <name type="common">Pacific oyster</name>
    <name type="synonym">Crassostrea gigas</name>
    <dbReference type="NCBI Taxonomy" id="29159"/>
    <lineage>
        <taxon>Eukaryota</taxon>
        <taxon>Metazoa</taxon>
        <taxon>Spiralia</taxon>
        <taxon>Lophotrochozoa</taxon>
        <taxon>Mollusca</taxon>
        <taxon>Bivalvia</taxon>
        <taxon>Autobranchia</taxon>
        <taxon>Pteriomorphia</taxon>
        <taxon>Ostreida</taxon>
        <taxon>Ostreoidea</taxon>
        <taxon>Ostreidae</taxon>
        <taxon>Magallana</taxon>
    </lineage>
</organism>
<dbReference type="EMBL" id="JH816387">
    <property type="protein sequence ID" value="EKC36481.1"/>
    <property type="molecule type" value="Genomic_DNA"/>
</dbReference>
<dbReference type="HOGENOM" id="CLU_925163_0_0_1"/>
<accession>K1RQ40</accession>
<name>K1RQ40_MAGGI</name>
<reference evidence="1" key="1">
    <citation type="journal article" date="2012" name="Nature">
        <title>The oyster genome reveals stress adaptation and complexity of shell formation.</title>
        <authorList>
            <person name="Zhang G."/>
            <person name="Fang X."/>
            <person name="Guo X."/>
            <person name="Li L."/>
            <person name="Luo R."/>
            <person name="Xu F."/>
            <person name="Yang P."/>
            <person name="Zhang L."/>
            <person name="Wang X."/>
            <person name="Qi H."/>
            <person name="Xiong Z."/>
            <person name="Que H."/>
            <person name="Xie Y."/>
            <person name="Holland P.W."/>
            <person name="Paps J."/>
            <person name="Zhu Y."/>
            <person name="Wu F."/>
            <person name="Chen Y."/>
            <person name="Wang J."/>
            <person name="Peng C."/>
            <person name="Meng J."/>
            <person name="Yang L."/>
            <person name="Liu J."/>
            <person name="Wen B."/>
            <person name="Zhang N."/>
            <person name="Huang Z."/>
            <person name="Zhu Q."/>
            <person name="Feng Y."/>
            <person name="Mount A."/>
            <person name="Hedgecock D."/>
            <person name="Xu Z."/>
            <person name="Liu Y."/>
            <person name="Domazet-Loso T."/>
            <person name="Du Y."/>
            <person name="Sun X."/>
            <person name="Zhang S."/>
            <person name="Liu B."/>
            <person name="Cheng P."/>
            <person name="Jiang X."/>
            <person name="Li J."/>
            <person name="Fan D."/>
            <person name="Wang W."/>
            <person name="Fu W."/>
            <person name="Wang T."/>
            <person name="Wang B."/>
            <person name="Zhang J."/>
            <person name="Peng Z."/>
            <person name="Li Y."/>
            <person name="Li N."/>
            <person name="Wang J."/>
            <person name="Chen M."/>
            <person name="He Y."/>
            <person name="Tan F."/>
            <person name="Song X."/>
            <person name="Zheng Q."/>
            <person name="Huang R."/>
            <person name="Yang H."/>
            <person name="Du X."/>
            <person name="Chen L."/>
            <person name="Yang M."/>
            <person name="Gaffney P.M."/>
            <person name="Wang S."/>
            <person name="Luo L."/>
            <person name="She Z."/>
            <person name="Ming Y."/>
            <person name="Huang W."/>
            <person name="Zhang S."/>
            <person name="Huang B."/>
            <person name="Zhang Y."/>
            <person name="Qu T."/>
            <person name="Ni P."/>
            <person name="Miao G."/>
            <person name="Wang J."/>
            <person name="Wang Q."/>
            <person name="Steinberg C.E."/>
            <person name="Wang H."/>
            <person name="Li N."/>
            <person name="Qian L."/>
            <person name="Zhang G."/>
            <person name="Li Y."/>
            <person name="Yang H."/>
            <person name="Liu X."/>
            <person name="Wang J."/>
            <person name="Yin Y."/>
            <person name="Wang J."/>
        </authorList>
    </citation>
    <scope>NUCLEOTIDE SEQUENCE [LARGE SCALE GENOMIC DNA]</scope>
    <source>
        <strain evidence="1">05x7-T-G4-1.051#20</strain>
    </source>
</reference>
<proteinExistence type="predicted"/>
<protein>
    <submittedName>
        <fullName evidence="1">Uncharacterized protein</fullName>
    </submittedName>
</protein>
<evidence type="ECO:0000313" key="1">
    <source>
        <dbReference type="EMBL" id="EKC36481.1"/>
    </source>
</evidence>
<gene>
    <name evidence="1" type="ORF">CGI_10027020</name>
</gene>
<dbReference type="InParanoid" id="K1RQ40"/>
<dbReference type="AlphaFoldDB" id="K1RQ40"/>
<sequence>MGVHGTNLCQCDPQKEIKPRDSLVPIKCYIPAGTDCSWYKECLETRIACESTNERYAITYAEKYCKLYDDRYARFSDKGKVWIDAVRKCLQESLAYVMYPQSDVTCQSVKETAFLSHINCYKNPELGISFCDLSLSDQFRVFWTIKGALLEEFTKTVSSGWSVFKTCFSSSYPKKTERIIQLEIEPPKNKLTEKNLEDISVRLAYVLGWPTDIMFSSSSSKLSNPNSISVNIVISSKTYNNAYVNEAVNSVIERGLSNTLVALTLEDGRTLNIQGIKGCNDPSCSSTSFAFRTCKIFKVEL</sequence>